<dbReference type="PRINTS" id="PR01576">
    <property type="entry name" value="PDEFORMYLASE"/>
</dbReference>
<feature type="binding site" evidence="4">
    <location>
        <position position="146"/>
    </location>
    <ligand>
        <name>Fe cation</name>
        <dbReference type="ChEBI" id="CHEBI:24875"/>
    </ligand>
</feature>
<dbReference type="AlphaFoldDB" id="A0A1T4KYG6"/>
<name>A0A1T4KYG6_9BACT</name>
<evidence type="ECO:0000256" key="3">
    <source>
        <dbReference type="ARBA" id="ARBA00022801"/>
    </source>
</evidence>
<feature type="active site" evidence="4">
    <location>
        <position position="143"/>
    </location>
</feature>
<keyword evidence="4" id="KW-0648">Protein biosynthesis</keyword>
<comment type="cofactor">
    <cofactor evidence="4">
        <name>Fe(2+)</name>
        <dbReference type="ChEBI" id="CHEBI:29033"/>
    </cofactor>
    <text evidence="4">Binds 1 Fe(2+) ion.</text>
</comment>
<organism evidence="5 6">
    <name type="scientific">Segatella oulorum</name>
    <dbReference type="NCBI Taxonomy" id="28136"/>
    <lineage>
        <taxon>Bacteria</taxon>
        <taxon>Pseudomonadati</taxon>
        <taxon>Bacteroidota</taxon>
        <taxon>Bacteroidia</taxon>
        <taxon>Bacteroidales</taxon>
        <taxon>Prevotellaceae</taxon>
        <taxon>Segatella</taxon>
    </lineage>
</organism>
<dbReference type="PIRSF" id="PIRSF004749">
    <property type="entry name" value="Pep_def"/>
    <property type="match status" value="1"/>
</dbReference>
<gene>
    <name evidence="4" type="primary">def</name>
    <name evidence="5" type="ORF">SAMN02745202_00227</name>
</gene>
<dbReference type="eggNOG" id="COG0242">
    <property type="taxonomic scope" value="Bacteria"/>
</dbReference>
<dbReference type="STRING" id="28136.SAMN02745202_00227"/>
<proteinExistence type="inferred from homology"/>
<dbReference type="InterPro" id="IPR036821">
    <property type="entry name" value="Peptide_deformylase_sf"/>
</dbReference>
<dbReference type="RefSeq" id="WP_004379554.1">
    <property type="nucleotide sequence ID" value="NZ_CAURQX010000021.1"/>
</dbReference>
<dbReference type="InterPro" id="IPR023635">
    <property type="entry name" value="Peptide_deformylase"/>
</dbReference>
<comment type="catalytic activity">
    <reaction evidence="4">
        <text>N-terminal N-formyl-L-methionyl-[peptide] + H2O = N-terminal L-methionyl-[peptide] + formate</text>
        <dbReference type="Rhea" id="RHEA:24420"/>
        <dbReference type="Rhea" id="RHEA-COMP:10639"/>
        <dbReference type="Rhea" id="RHEA-COMP:10640"/>
        <dbReference type="ChEBI" id="CHEBI:15377"/>
        <dbReference type="ChEBI" id="CHEBI:15740"/>
        <dbReference type="ChEBI" id="CHEBI:49298"/>
        <dbReference type="ChEBI" id="CHEBI:64731"/>
        <dbReference type="EC" id="3.5.1.88"/>
    </reaction>
</comment>
<dbReference type="PANTHER" id="PTHR10458">
    <property type="entry name" value="PEPTIDE DEFORMYLASE"/>
    <property type="match status" value="1"/>
</dbReference>
<evidence type="ECO:0000256" key="1">
    <source>
        <dbReference type="ARBA" id="ARBA00010759"/>
    </source>
</evidence>
<dbReference type="GeneID" id="95425298"/>
<comment type="similarity">
    <text evidence="1 4">Belongs to the polypeptide deformylase family.</text>
</comment>
<feature type="binding site" evidence="4">
    <location>
        <position position="142"/>
    </location>
    <ligand>
        <name>Fe cation</name>
        <dbReference type="ChEBI" id="CHEBI:24875"/>
    </ligand>
</feature>
<dbReference type="CDD" id="cd00487">
    <property type="entry name" value="Pep_deformylase"/>
    <property type="match status" value="1"/>
</dbReference>
<comment type="function">
    <text evidence="4">Removes the formyl group from the N-terminal Met of newly synthesized proteins. Requires at least a dipeptide for an efficient rate of reaction. N-terminal L-methionine is a prerequisite for activity but the enzyme has broad specificity at other positions.</text>
</comment>
<protein>
    <recommendedName>
        <fullName evidence="4">Peptide deformylase</fullName>
        <shortName evidence="4">PDF</shortName>
        <ecNumber evidence="4">3.5.1.88</ecNumber>
    </recommendedName>
    <alternativeName>
        <fullName evidence="4">Polypeptide deformylase</fullName>
    </alternativeName>
</protein>
<reference evidence="5 6" key="1">
    <citation type="submission" date="2017-02" db="EMBL/GenBank/DDBJ databases">
        <authorList>
            <person name="Peterson S.W."/>
        </authorList>
    </citation>
    <scope>NUCLEOTIDE SEQUENCE [LARGE SCALE GENOMIC DNA]</scope>
    <source>
        <strain evidence="5 6">ATCC 43324</strain>
    </source>
</reference>
<keyword evidence="3 4" id="KW-0378">Hydrolase</keyword>
<evidence type="ECO:0000313" key="6">
    <source>
        <dbReference type="Proteomes" id="UP000190065"/>
    </source>
</evidence>
<keyword evidence="4" id="KW-0408">Iron</keyword>
<dbReference type="GO" id="GO:0046872">
    <property type="term" value="F:metal ion binding"/>
    <property type="evidence" value="ECO:0007669"/>
    <property type="project" value="UniProtKB-KW"/>
</dbReference>
<dbReference type="SUPFAM" id="SSF56420">
    <property type="entry name" value="Peptide deformylase"/>
    <property type="match status" value="1"/>
</dbReference>
<evidence type="ECO:0000313" key="5">
    <source>
        <dbReference type="EMBL" id="SJZ47388.1"/>
    </source>
</evidence>
<evidence type="ECO:0000256" key="4">
    <source>
        <dbReference type="HAMAP-Rule" id="MF_00163"/>
    </source>
</evidence>
<dbReference type="HAMAP" id="MF_00163">
    <property type="entry name" value="Pep_deformylase"/>
    <property type="match status" value="1"/>
</dbReference>
<dbReference type="NCBIfam" id="NF001159">
    <property type="entry name" value="PRK00150.1-3"/>
    <property type="match status" value="1"/>
</dbReference>
<accession>A0A1T4KYG6</accession>
<dbReference type="NCBIfam" id="TIGR00079">
    <property type="entry name" value="pept_deformyl"/>
    <property type="match status" value="1"/>
</dbReference>
<dbReference type="Pfam" id="PF01327">
    <property type="entry name" value="Pep_deformylase"/>
    <property type="match status" value="1"/>
</dbReference>
<dbReference type="EMBL" id="FUXK01000002">
    <property type="protein sequence ID" value="SJZ47388.1"/>
    <property type="molecule type" value="Genomic_DNA"/>
</dbReference>
<dbReference type="Proteomes" id="UP000190065">
    <property type="component" value="Unassembled WGS sequence"/>
</dbReference>
<keyword evidence="2 4" id="KW-0479">Metal-binding</keyword>
<dbReference type="EC" id="3.5.1.88" evidence="4"/>
<evidence type="ECO:0000256" key="2">
    <source>
        <dbReference type="ARBA" id="ARBA00022723"/>
    </source>
</evidence>
<dbReference type="PANTHER" id="PTHR10458:SF22">
    <property type="entry name" value="PEPTIDE DEFORMYLASE"/>
    <property type="match status" value="1"/>
</dbReference>
<feature type="binding site" evidence="4">
    <location>
        <position position="100"/>
    </location>
    <ligand>
        <name>Fe cation</name>
        <dbReference type="ChEBI" id="CHEBI:24875"/>
    </ligand>
</feature>
<dbReference type="GO" id="GO:0006412">
    <property type="term" value="P:translation"/>
    <property type="evidence" value="ECO:0007669"/>
    <property type="project" value="UniProtKB-UniRule"/>
</dbReference>
<dbReference type="GO" id="GO:0042586">
    <property type="term" value="F:peptide deformylase activity"/>
    <property type="evidence" value="ECO:0007669"/>
    <property type="project" value="UniProtKB-UniRule"/>
</dbReference>
<dbReference type="Gene3D" id="3.90.45.10">
    <property type="entry name" value="Peptide deformylase"/>
    <property type="match status" value="1"/>
</dbReference>
<sequence>MVLPIYIYGQPVLRKVAQDIDENYPDLKKLIADMFDTLAESNGIGLAAPQIGRDIRVVVMDLDVMKDDYPEYAGLRKVFINAHILAFDETAPTEIMDEGCLSLPGLTERVERYTRIKVRYQDEDFQVHEEWVEGFLARVMQHEFDHLEGKMFIDHLPVLRKQMIAGKLKAMLKGKFRCNYRTKVAKK</sequence>